<evidence type="ECO:0000313" key="3">
    <source>
        <dbReference type="Proteomes" id="UP000034307"/>
    </source>
</evidence>
<dbReference type="Proteomes" id="UP000034307">
    <property type="component" value="Unassembled WGS sequence"/>
</dbReference>
<comment type="caution">
    <text evidence="2">The sequence shown here is derived from an EMBL/GenBank/DDBJ whole genome shotgun (WGS) entry which is preliminary data.</text>
</comment>
<proteinExistence type="predicted"/>
<sequence length="65" mass="6715">MANGDEVRGKVPEEVVKKIMESDPLVKDSETEKDVREGTVPPDRGGTTKGTSGGSRESGGGKGKG</sequence>
<evidence type="ECO:0000256" key="1">
    <source>
        <dbReference type="SAM" id="MobiDB-lite"/>
    </source>
</evidence>
<feature type="compositionally biased region" description="Basic and acidic residues" evidence="1">
    <location>
        <begin position="1"/>
        <end position="37"/>
    </location>
</feature>
<accession>A0A0G1UG75</accession>
<feature type="region of interest" description="Disordered" evidence="1">
    <location>
        <begin position="1"/>
        <end position="65"/>
    </location>
</feature>
<dbReference type="EMBL" id="LCNO01000032">
    <property type="protein sequence ID" value="KKU56720.1"/>
    <property type="molecule type" value="Genomic_DNA"/>
</dbReference>
<name>A0A0G1UG75_9BACT</name>
<reference evidence="2 3" key="1">
    <citation type="journal article" date="2015" name="Nature">
        <title>rRNA introns, odd ribosomes, and small enigmatic genomes across a large radiation of phyla.</title>
        <authorList>
            <person name="Brown C.T."/>
            <person name="Hug L.A."/>
            <person name="Thomas B.C."/>
            <person name="Sharon I."/>
            <person name="Castelle C.J."/>
            <person name="Singh A."/>
            <person name="Wilkins M.J."/>
            <person name="Williams K.H."/>
            <person name="Banfield J.F."/>
        </authorList>
    </citation>
    <scope>NUCLEOTIDE SEQUENCE [LARGE SCALE GENOMIC DNA]</scope>
</reference>
<organism evidence="2 3">
    <name type="scientific">Candidatus Amesbacteria bacterium GW2011_GWA2_47_11b</name>
    <dbReference type="NCBI Taxonomy" id="1618358"/>
    <lineage>
        <taxon>Bacteria</taxon>
        <taxon>Candidatus Amesiibacteriota</taxon>
    </lineage>
</organism>
<dbReference type="AlphaFoldDB" id="A0A0G1UG75"/>
<evidence type="ECO:0000313" key="2">
    <source>
        <dbReference type="EMBL" id="KKU56720.1"/>
    </source>
</evidence>
<feature type="compositionally biased region" description="Gly residues" evidence="1">
    <location>
        <begin position="47"/>
        <end position="65"/>
    </location>
</feature>
<protein>
    <submittedName>
        <fullName evidence="2">Uncharacterized protein</fullName>
    </submittedName>
</protein>
<gene>
    <name evidence="2" type="ORF">UX80_C0032G0012</name>
</gene>